<dbReference type="EMBL" id="KQ414842">
    <property type="protein sequence ID" value="KOC60355.1"/>
    <property type="molecule type" value="Genomic_DNA"/>
</dbReference>
<evidence type="ECO:0000313" key="2">
    <source>
        <dbReference type="Proteomes" id="UP000053825"/>
    </source>
</evidence>
<protein>
    <submittedName>
        <fullName evidence="1">Uncharacterized protein</fullName>
    </submittedName>
</protein>
<dbReference type="Proteomes" id="UP000053825">
    <property type="component" value="Unassembled WGS sequence"/>
</dbReference>
<organism evidence="1 2">
    <name type="scientific">Habropoda laboriosa</name>
    <dbReference type="NCBI Taxonomy" id="597456"/>
    <lineage>
        <taxon>Eukaryota</taxon>
        <taxon>Metazoa</taxon>
        <taxon>Ecdysozoa</taxon>
        <taxon>Arthropoda</taxon>
        <taxon>Hexapoda</taxon>
        <taxon>Insecta</taxon>
        <taxon>Pterygota</taxon>
        <taxon>Neoptera</taxon>
        <taxon>Endopterygota</taxon>
        <taxon>Hymenoptera</taxon>
        <taxon>Apocrita</taxon>
        <taxon>Aculeata</taxon>
        <taxon>Apoidea</taxon>
        <taxon>Anthophila</taxon>
        <taxon>Apidae</taxon>
        <taxon>Habropoda</taxon>
    </lineage>
</organism>
<evidence type="ECO:0000313" key="1">
    <source>
        <dbReference type="EMBL" id="KOC60355.1"/>
    </source>
</evidence>
<proteinExistence type="predicted"/>
<gene>
    <name evidence="1" type="ORF">WH47_08743</name>
</gene>
<name>A0A0L7QP10_9HYME</name>
<reference evidence="1 2" key="1">
    <citation type="submission" date="2015-07" db="EMBL/GenBank/DDBJ databases">
        <title>The genome of Habropoda laboriosa.</title>
        <authorList>
            <person name="Pan H."/>
            <person name="Kapheim K."/>
        </authorList>
    </citation>
    <scope>NUCLEOTIDE SEQUENCE [LARGE SCALE GENOMIC DNA]</scope>
    <source>
        <strain evidence="1">0110345459</strain>
    </source>
</reference>
<accession>A0A0L7QP10</accession>
<sequence length="51" mass="5966">MILYDGTWKLQSELKFSEGVGFNSMIWSSRDHVNECLANRSNFVVEINERN</sequence>
<dbReference type="AlphaFoldDB" id="A0A0L7QP10"/>
<keyword evidence="2" id="KW-1185">Reference proteome</keyword>